<dbReference type="EMBL" id="JAFBBZ010000001">
    <property type="protein sequence ID" value="MBM7508713.1"/>
    <property type="molecule type" value="Genomic_DNA"/>
</dbReference>
<keyword evidence="3" id="KW-1185">Reference proteome</keyword>
<dbReference type="Proteomes" id="UP000732378">
    <property type="component" value="Unassembled WGS sequence"/>
</dbReference>
<accession>A0ABS2MC01</accession>
<reference evidence="2 3" key="1">
    <citation type="submission" date="2021-01" db="EMBL/GenBank/DDBJ databases">
        <title>Sequencing the genomes of 1000 actinobacteria strains.</title>
        <authorList>
            <person name="Klenk H.-P."/>
        </authorList>
    </citation>
    <scope>NUCLEOTIDE SEQUENCE [LARGE SCALE GENOMIC DNA]</scope>
    <source>
        <strain evidence="2 3">DSM 18239</strain>
    </source>
</reference>
<dbReference type="RefSeq" id="WP_193668148.1">
    <property type="nucleotide sequence ID" value="NZ_JACDTV010000004.1"/>
</dbReference>
<sequence>MEPEDRDLHLSRLASWVVQTVGAALLWSTLVAFAVLVMAASTGEYELAWWAVVLAPLVFGLKLTLASAPLPPLEAEEV</sequence>
<evidence type="ECO:0000313" key="3">
    <source>
        <dbReference type="Proteomes" id="UP000732378"/>
    </source>
</evidence>
<evidence type="ECO:0000313" key="2">
    <source>
        <dbReference type="EMBL" id="MBM7508713.1"/>
    </source>
</evidence>
<feature type="transmembrane region" description="Helical" evidence="1">
    <location>
        <begin position="16"/>
        <end position="40"/>
    </location>
</feature>
<organism evidence="2 3">
    <name type="scientific">Nocardioides salarius</name>
    <dbReference type="NCBI Taxonomy" id="374513"/>
    <lineage>
        <taxon>Bacteria</taxon>
        <taxon>Bacillati</taxon>
        <taxon>Actinomycetota</taxon>
        <taxon>Actinomycetes</taxon>
        <taxon>Propionibacteriales</taxon>
        <taxon>Nocardioidaceae</taxon>
        <taxon>Nocardioides</taxon>
    </lineage>
</organism>
<feature type="transmembrane region" description="Helical" evidence="1">
    <location>
        <begin position="47"/>
        <end position="68"/>
    </location>
</feature>
<keyword evidence="1" id="KW-1133">Transmembrane helix</keyword>
<keyword evidence="1" id="KW-0472">Membrane</keyword>
<name>A0ABS2MC01_9ACTN</name>
<protein>
    <submittedName>
        <fullName evidence="2">FtsH-binding integral membrane protein</fullName>
    </submittedName>
</protein>
<evidence type="ECO:0000256" key="1">
    <source>
        <dbReference type="SAM" id="Phobius"/>
    </source>
</evidence>
<keyword evidence="1" id="KW-0812">Transmembrane</keyword>
<proteinExistence type="predicted"/>
<comment type="caution">
    <text evidence="2">The sequence shown here is derived from an EMBL/GenBank/DDBJ whole genome shotgun (WGS) entry which is preliminary data.</text>
</comment>
<gene>
    <name evidence="2" type="ORF">JOE61_002527</name>
</gene>